<name>A0AAV2I2E4_LYMST</name>
<sequence>MKPGRSFCLLWRLSFKIHKLHCLRTSEEVLDLHQKKNMNSNESIIISFMLLYIALNCYAETIEDYICSQRFKGSRVDYKERSCIEGEAVGCEDPFPYHNMRDCLKDFYGQSNVCEQVKPCKNHGVCSPILTDNHTRTFKCECASTGFYGDRCDKKCPKDLSARNPKWLPCLQI</sequence>
<comment type="caution">
    <text evidence="1">Lacks conserved residue(s) required for the propagation of feature annotation.</text>
</comment>
<comment type="caution">
    <text evidence="3">The sequence shown here is derived from an EMBL/GenBank/DDBJ whole genome shotgun (WGS) entry which is preliminary data.</text>
</comment>
<evidence type="ECO:0000313" key="3">
    <source>
        <dbReference type="EMBL" id="CAL1540706.1"/>
    </source>
</evidence>
<proteinExistence type="predicted"/>
<dbReference type="PROSITE" id="PS50026">
    <property type="entry name" value="EGF_3"/>
    <property type="match status" value="1"/>
</dbReference>
<protein>
    <recommendedName>
        <fullName evidence="2">EGF-like domain-containing protein</fullName>
    </recommendedName>
</protein>
<accession>A0AAV2I2E4</accession>
<evidence type="ECO:0000313" key="4">
    <source>
        <dbReference type="Proteomes" id="UP001497497"/>
    </source>
</evidence>
<reference evidence="3 4" key="1">
    <citation type="submission" date="2024-04" db="EMBL/GenBank/DDBJ databases">
        <authorList>
            <consortium name="Genoscope - CEA"/>
            <person name="William W."/>
        </authorList>
    </citation>
    <scope>NUCLEOTIDE SEQUENCE [LARGE SCALE GENOMIC DNA]</scope>
</reference>
<dbReference type="InterPro" id="IPR000742">
    <property type="entry name" value="EGF"/>
</dbReference>
<feature type="domain" description="EGF-like" evidence="2">
    <location>
        <begin position="110"/>
        <end position="153"/>
    </location>
</feature>
<keyword evidence="1" id="KW-0245">EGF-like domain</keyword>
<evidence type="ECO:0000259" key="2">
    <source>
        <dbReference type="PROSITE" id="PS50026"/>
    </source>
</evidence>
<dbReference type="Gene3D" id="2.10.25.10">
    <property type="entry name" value="Laminin"/>
    <property type="match status" value="1"/>
</dbReference>
<dbReference type="EMBL" id="CAXITT010000395">
    <property type="protein sequence ID" value="CAL1540706.1"/>
    <property type="molecule type" value="Genomic_DNA"/>
</dbReference>
<dbReference type="SUPFAM" id="SSF57196">
    <property type="entry name" value="EGF/Laminin"/>
    <property type="match status" value="1"/>
</dbReference>
<keyword evidence="4" id="KW-1185">Reference proteome</keyword>
<gene>
    <name evidence="3" type="ORF">GSLYS_00014355001</name>
</gene>
<organism evidence="3 4">
    <name type="scientific">Lymnaea stagnalis</name>
    <name type="common">Great pond snail</name>
    <name type="synonym">Helix stagnalis</name>
    <dbReference type="NCBI Taxonomy" id="6523"/>
    <lineage>
        <taxon>Eukaryota</taxon>
        <taxon>Metazoa</taxon>
        <taxon>Spiralia</taxon>
        <taxon>Lophotrochozoa</taxon>
        <taxon>Mollusca</taxon>
        <taxon>Gastropoda</taxon>
        <taxon>Heterobranchia</taxon>
        <taxon>Euthyneura</taxon>
        <taxon>Panpulmonata</taxon>
        <taxon>Hygrophila</taxon>
        <taxon>Lymnaeoidea</taxon>
        <taxon>Lymnaeidae</taxon>
        <taxon>Lymnaea</taxon>
    </lineage>
</organism>
<evidence type="ECO:0000256" key="1">
    <source>
        <dbReference type="PROSITE-ProRule" id="PRU00076"/>
    </source>
</evidence>
<dbReference type="AlphaFoldDB" id="A0AAV2I2E4"/>
<dbReference type="Proteomes" id="UP001497497">
    <property type="component" value="Unassembled WGS sequence"/>
</dbReference>
<dbReference type="SMART" id="SM00181">
    <property type="entry name" value="EGF"/>
    <property type="match status" value="1"/>
</dbReference>